<feature type="domain" description="NAD(P)-binding" evidence="1">
    <location>
        <begin position="6"/>
        <end position="180"/>
    </location>
</feature>
<dbReference type="Proteomes" id="UP000215506">
    <property type="component" value="Unassembled WGS sequence"/>
</dbReference>
<dbReference type="SUPFAM" id="SSF51735">
    <property type="entry name" value="NAD(P)-binding Rossmann-fold domains"/>
    <property type="match status" value="1"/>
</dbReference>
<dbReference type="RefSeq" id="WP_094026362.1">
    <property type="nucleotide sequence ID" value="NZ_NGAF01000009.1"/>
</dbReference>
<dbReference type="InterPro" id="IPR051604">
    <property type="entry name" value="Ergot_Alk_Oxidoreductase"/>
</dbReference>
<sequence>MIVVTGATGNVGRPLVRMLAEAGEKVTAVSRRRPDDLPHGVRHLAADLTNTGEVTAALDGAEQLFLLLAPGSLAADVPGVLAAAREAGVRRVVLLSSQGVGTRPDSPSHGQFGKQVEVAVQNSGLEWTILRPSGFQSNVAMWADAVRTQRTVTAPFGDVAIPFVDPDDIAAVAAVALREPGHAGRTYVLTGPAPESPRDRVRDLAETLGEPVRFVEQTAEQAYAQLLTVMPADAADTTLAIIGAPTAEELRVSGDVEAVLGRAPRPFSAWARRNIDMFR</sequence>
<dbReference type="InterPro" id="IPR036291">
    <property type="entry name" value="NAD(P)-bd_dom_sf"/>
</dbReference>
<evidence type="ECO:0000313" key="3">
    <source>
        <dbReference type="Proteomes" id="UP000215506"/>
    </source>
</evidence>
<dbReference type="PANTHER" id="PTHR43162:SF1">
    <property type="entry name" value="PRESTALK A DIFFERENTIATION PROTEIN A"/>
    <property type="match status" value="1"/>
</dbReference>
<keyword evidence="3" id="KW-1185">Reference proteome</keyword>
<proteinExistence type="predicted"/>
<protein>
    <submittedName>
        <fullName evidence="2">NAD(P)H azoreductase</fullName>
        <ecNumber evidence="2">1.7.-.-</ecNumber>
    </submittedName>
</protein>
<dbReference type="AlphaFoldDB" id="A0A231H3X0"/>
<keyword evidence="2" id="KW-0560">Oxidoreductase</keyword>
<dbReference type="Pfam" id="PF13460">
    <property type="entry name" value="NAD_binding_10"/>
    <property type="match status" value="1"/>
</dbReference>
<dbReference type="EMBL" id="NGAF01000009">
    <property type="protein sequence ID" value="OXR43567.1"/>
    <property type="molecule type" value="Genomic_DNA"/>
</dbReference>
<dbReference type="GO" id="GO:0016491">
    <property type="term" value="F:oxidoreductase activity"/>
    <property type="evidence" value="ECO:0007669"/>
    <property type="project" value="UniProtKB-KW"/>
</dbReference>
<evidence type="ECO:0000313" key="2">
    <source>
        <dbReference type="EMBL" id="OXR43567.1"/>
    </source>
</evidence>
<organism evidence="2 3">
    <name type="scientific">Nocardia cerradoensis</name>
    <dbReference type="NCBI Taxonomy" id="85688"/>
    <lineage>
        <taxon>Bacteria</taxon>
        <taxon>Bacillati</taxon>
        <taxon>Actinomycetota</taxon>
        <taxon>Actinomycetes</taxon>
        <taxon>Mycobacteriales</taxon>
        <taxon>Nocardiaceae</taxon>
        <taxon>Nocardia</taxon>
    </lineage>
</organism>
<dbReference type="Gene3D" id="3.40.50.720">
    <property type="entry name" value="NAD(P)-binding Rossmann-like Domain"/>
    <property type="match status" value="1"/>
</dbReference>
<comment type="caution">
    <text evidence="2">The sequence shown here is derived from an EMBL/GenBank/DDBJ whole genome shotgun (WGS) entry which is preliminary data.</text>
</comment>
<evidence type="ECO:0000259" key="1">
    <source>
        <dbReference type="Pfam" id="PF13460"/>
    </source>
</evidence>
<dbReference type="EC" id="1.7.-.-" evidence="2"/>
<dbReference type="InterPro" id="IPR016040">
    <property type="entry name" value="NAD(P)-bd_dom"/>
</dbReference>
<dbReference type="PANTHER" id="PTHR43162">
    <property type="match status" value="1"/>
</dbReference>
<name>A0A231H3X0_9NOCA</name>
<gene>
    <name evidence="2" type="primary">azoB_8</name>
    <name evidence="2" type="ORF">B7C42_04435</name>
</gene>
<reference evidence="2 3" key="1">
    <citation type="submission" date="2017-07" db="EMBL/GenBank/DDBJ databases">
        <title>First draft Genome Sequence of Nocardia cerradoensis isolated from human infection.</title>
        <authorList>
            <person name="Carrasco G."/>
        </authorList>
    </citation>
    <scope>NUCLEOTIDE SEQUENCE [LARGE SCALE GENOMIC DNA]</scope>
    <source>
        <strain evidence="2 3">CNM20130759</strain>
    </source>
</reference>
<accession>A0A231H3X0</accession>